<evidence type="ECO:0000256" key="1">
    <source>
        <dbReference type="SAM" id="MobiDB-lite"/>
    </source>
</evidence>
<dbReference type="GO" id="GO:0003677">
    <property type="term" value="F:DNA binding"/>
    <property type="evidence" value="ECO:0007669"/>
    <property type="project" value="InterPro"/>
</dbReference>
<comment type="caution">
    <text evidence="3">The sequence shown here is derived from an EMBL/GenBank/DDBJ whole genome shotgun (WGS) entry which is preliminary data.</text>
</comment>
<dbReference type="SUPFAM" id="SSF143422">
    <property type="entry name" value="Transposase IS200-like"/>
    <property type="match status" value="1"/>
</dbReference>
<name>A0A8J6Y0E2_9BACT</name>
<gene>
    <name evidence="3" type="ORF">IFK94_11800</name>
</gene>
<evidence type="ECO:0000259" key="2">
    <source>
        <dbReference type="SMART" id="SM01321"/>
    </source>
</evidence>
<feature type="domain" description="Transposase IS200-like" evidence="2">
    <location>
        <begin position="9"/>
        <end position="125"/>
    </location>
</feature>
<dbReference type="Pfam" id="PF01797">
    <property type="entry name" value="Y1_Tnp"/>
    <property type="match status" value="1"/>
</dbReference>
<dbReference type="PANTHER" id="PTHR34322">
    <property type="entry name" value="TRANSPOSASE, Y1_TNP DOMAIN-CONTAINING"/>
    <property type="match status" value="1"/>
</dbReference>
<evidence type="ECO:0000313" key="3">
    <source>
        <dbReference type="EMBL" id="MBD3868800.1"/>
    </source>
</evidence>
<dbReference type="InterPro" id="IPR002686">
    <property type="entry name" value="Transposase_17"/>
</dbReference>
<feature type="region of interest" description="Disordered" evidence="1">
    <location>
        <begin position="212"/>
        <end position="232"/>
    </location>
</feature>
<dbReference type="GO" id="GO:0004803">
    <property type="term" value="F:transposase activity"/>
    <property type="evidence" value="ECO:0007669"/>
    <property type="project" value="InterPro"/>
</dbReference>
<protein>
    <submittedName>
        <fullName evidence="3">Transposase</fullName>
    </submittedName>
</protein>
<dbReference type="Proteomes" id="UP000648239">
    <property type="component" value="Unassembled WGS sequence"/>
</dbReference>
<dbReference type="SMART" id="SM01321">
    <property type="entry name" value="Y1_Tnp"/>
    <property type="match status" value="1"/>
</dbReference>
<dbReference type="PANTHER" id="PTHR34322:SF2">
    <property type="entry name" value="TRANSPOSASE IS200-LIKE DOMAIN-CONTAINING PROTEIN"/>
    <property type="match status" value="1"/>
</dbReference>
<proteinExistence type="predicted"/>
<dbReference type="GO" id="GO:0006313">
    <property type="term" value="P:DNA transposition"/>
    <property type="evidence" value="ECO:0007669"/>
    <property type="project" value="InterPro"/>
</dbReference>
<sequence length="232" mass="27438">MARQHRIILPNLPHHVVHRGHNRDVIFNSNSDFNTYLSYMKIFRDLLAVKIYSFCLMPNHVHLIIDPGETPASISLFMMRLAGRYTWHKNTRRGRRGTLWDGRFRSNPVQSDRYLQTCCRYVEMNPVRANIVDHPSRYRWSSFRERIGLTTEKWLDEDPCYAELGANRPDREKRYKIWFEQFTTEPDLDMIQTTIRRGGMIAEEICISEKEEETGLSLTAKPQGRPARRQVP</sequence>
<dbReference type="InterPro" id="IPR036515">
    <property type="entry name" value="Transposase_17_sf"/>
</dbReference>
<reference evidence="3 4" key="1">
    <citation type="submission" date="2020-08" db="EMBL/GenBank/DDBJ databases">
        <title>Acidobacteriota in marine sediments use diverse sulfur dissimilation pathways.</title>
        <authorList>
            <person name="Wasmund K."/>
        </authorList>
    </citation>
    <scope>NUCLEOTIDE SEQUENCE [LARGE SCALE GENOMIC DNA]</scope>
    <source>
        <strain evidence="3">MAG AM4</strain>
    </source>
</reference>
<dbReference type="Gene3D" id="3.30.70.1290">
    <property type="entry name" value="Transposase IS200-like"/>
    <property type="match status" value="1"/>
</dbReference>
<dbReference type="EMBL" id="JACXWD010000043">
    <property type="protein sequence ID" value="MBD3868800.1"/>
    <property type="molecule type" value="Genomic_DNA"/>
</dbReference>
<evidence type="ECO:0000313" key="4">
    <source>
        <dbReference type="Proteomes" id="UP000648239"/>
    </source>
</evidence>
<accession>A0A8J6Y0E2</accession>
<organism evidence="3 4">
    <name type="scientific">Candidatus Polarisedimenticola svalbardensis</name>
    <dbReference type="NCBI Taxonomy" id="2886004"/>
    <lineage>
        <taxon>Bacteria</taxon>
        <taxon>Pseudomonadati</taxon>
        <taxon>Acidobacteriota</taxon>
        <taxon>Candidatus Polarisedimenticolia</taxon>
        <taxon>Candidatus Polarisedimenticolales</taxon>
        <taxon>Candidatus Polarisedimenticolaceae</taxon>
        <taxon>Candidatus Polarisedimenticola</taxon>
    </lineage>
</organism>
<dbReference type="AlphaFoldDB" id="A0A8J6Y0E2"/>